<dbReference type="AlphaFoldDB" id="A0A239KV40"/>
<reference evidence="7 8" key="1">
    <citation type="submission" date="2017-06" db="EMBL/GenBank/DDBJ databases">
        <authorList>
            <person name="Kim H.J."/>
            <person name="Triplett B.A."/>
        </authorList>
    </citation>
    <scope>NUCLEOTIDE SEQUENCE [LARGE SCALE GENOMIC DNA]</scope>
    <source>
        <strain evidence="7 8">DS15</strain>
    </source>
</reference>
<dbReference type="SUPFAM" id="SSF47203">
    <property type="entry name" value="Acyl-CoA dehydrogenase C-terminal domain-like"/>
    <property type="match status" value="1"/>
</dbReference>
<gene>
    <name evidence="7" type="ORF">SAMN06295955_11648</name>
</gene>
<dbReference type="GO" id="GO:0003995">
    <property type="term" value="F:acyl-CoA dehydrogenase activity"/>
    <property type="evidence" value="ECO:0007669"/>
    <property type="project" value="TreeGrafter"/>
</dbReference>
<evidence type="ECO:0000259" key="6">
    <source>
        <dbReference type="Pfam" id="PF00441"/>
    </source>
</evidence>
<dbReference type="InterPro" id="IPR009100">
    <property type="entry name" value="AcylCoA_DH/oxidase_NM_dom_sf"/>
</dbReference>
<dbReference type="GO" id="GO:0050660">
    <property type="term" value="F:flavin adenine dinucleotide binding"/>
    <property type="evidence" value="ECO:0007669"/>
    <property type="project" value="InterPro"/>
</dbReference>
<accession>A0A239KV40</accession>
<feature type="domain" description="Acyl-CoA dehydrogenase/oxidase C-terminal" evidence="6">
    <location>
        <begin position="177"/>
        <end position="296"/>
    </location>
</feature>
<dbReference type="InterPro" id="IPR037069">
    <property type="entry name" value="AcylCoA_DH/ox_N_sf"/>
</dbReference>
<comment type="cofactor">
    <cofactor evidence="1">
        <name>FAD</name>
        <dbReference type="ChEBI" id="CHEBI:57692"/>
    </cofactor>
</comment>
<protein>
    <submittedName>
        <fullName evidence="7">Acyl-CoA dehydrogenase</fullName>
    </submittedName>
</protein>
<dbReference type="Pfam" id="PF00441">
    <property type="entry name" value="Acyl-CoA_dh_1"/>
    <property type="match status" value="1"/>
</dbReference>
<sequence>MDHSDLLEPFDRMLAAIAAPEAVRAIEHGASPDAMWGAVAASGFLDALVPEAAGGFGLPAAAVQPLWQALGRHAVPLPVGETMIARALLAGAGVAAPGGPIVLTVAEPGQPVVVPLGRIAHHALVEQGDRIGLVEIALDETAVTGVAASLAARIACPPLGEAFGAPPGGLRPLAAILRAALIAGAADRVVTMTASYANERVQFGKPIGRQQALQQNMAVMAEDAVAARIASQLGCAAGFPPPLAAAATAKSVASSAAARIAATAHAVHGAIGISEEHDLQLFTRRLHEWRLADGSESWWNRLLGTARLASDAGSVDFVRAELDAKRPAV</sequence>
<dbReference type="SUPFAM" id="SSF56645">
    <property type="entry name" value="Acyl-CoA dehydrogenase NM domain-like"/>
    <property type="match status" value="1"/>
</dbReference>
<dbReference type="Gene3D" id="1.20.140.10">
    <property type="entry name" value="Butyryl-CoA Dehydrogenase, subunit A, domain 3"/>
    <property type="match status" value="1"/>
</dbReference>
<evidence type="ECO:0000313" key="8">
    <source>
        <dbReference type="Proteomes" id="UP000198339"/>
    </source>
</evidence>
<evidence type="ECO:0000256" key="5">
    <source>
        <dbReference type="ARBA" id="ARBA00023002"/>
    </source>
</evidence>
<dbReference type="PANTHER" id="PTHR43884:SF20">
    <property type="entry name" value="ACYL-COA DEHYDROGENASE FADE28"/>
    <property type="match status" value="1"/>
</dbReference>
<dbReference type="Proteomes" id="UP000198339">
    <property type="component" value="Unassembled WGS sequence"/>
</dbReference>
<dbReference type="PANTHER" id="PTHR43884">
    <property type="entry name" value="ACYL-COA DEHYDROGENASE"/>
    <property type="match status" value="1"/>
</dbReference>
<dbReference type="InterPro" id="IPR036250">
    <property type="entry name" value="AcylCo_DH-like_C"/>
</dbReference>
<keyword evidence="4" id="KW-0274">FAD</keyword>
<dbReference type="RefSeq" id="WP_089217156.1">
    <property type="nucleotide sequence ID" value="NZ_FZPA01000016.1"/>
</dbReference>
<evidence type="ECO:0000256" key="3">
    <source>
        <dbReference type="ARBA" id="ARBA00022630"/>
    </source>
</evidence>
<keyword evidence="5" id="KW-0560">Oxidoreductase</keyword>
<comment type="similarity">
    <text evidence="2">Belongs to the acyl-CoA dehydrogenase family.</text>
</comment>
<dbReference type="InterPro" id="IPR009075">
    <property type="entry name" value="AcylCo_DH/oxidase_C"/>
</dbReference>
<evidence type="ECO:0000313" key="7">
    <source>
        <dbReference type="EMBL" id="SNT21369.1"/>
    </source>
</evidence>
<dbReference type="OrthoDB" id="2450120at2"/>
<keyword evidence="3" id="KW-0285">Flavoprotein</keyword>
<evidence type="ECO:0000256" key="2">
    <source>
        <dbReference type="ARBA" id="ARBA00009347"/>
    </source>
</evidence>
<dbReference type="EMBL" id="FZPA01000016">
    <property type="protein sequence ID" value="SNT21369.1"/>
    <property type="molecule type" value="Genomic_DNA"/>
</dbReference>
<organism evidence="7 8">
    <name type="scientific">Sphingopyxis indica</name>
    <dbReference type="NCBI Taxonomy" id="436663"/>
    <lineage>
        <taxon>Bacteria</taxon>
        <taxon>Pseudomonadati</taxon>
        <taxon>Pseudomonadota</taxon>
        <taxon>Alphaproteobacteria</taxon>
        <taxon>Sphingomonadales</taxon>
        <taxon>Sphingomonadaceae</taxon>
        <taxon>Sphingopyxis</taxon>
    </lineage>
</organism>
<evidence type="ECO:0000256" key="4">
    <source>
        <dbReference type="ARBA" id="ARBA00022827"/>
    </source>
</evidence>
<dbReference type="Gene3D" id="1.10.540.10">
    <property type="entry name" value="Acyl-CoA dehydrogenase/oxidase, N-terminal domain"/>
    <property type="match status" value="1"/>
</dbReference>
<keyword evidence="8" id="KW-1185">Reference proteome</keyword>
<evidence type="ECO:0000256" key="1">
    <source>
        <dbReference type="ARBA" id="ARBA00001974"/>
    </source>
</evidence>
<name>A0A239KV40_9SPHN</name>
<proteinExistence type="inferred from homology"/>